<evidence type="ECO:0000313" key="2">
    <source>
        <dbReference type="Proteomes" id="UP001596380"/>
    </source>
</evidence>
<protein>
    <submittedName>
        <fullName evidence="1">Diiron oxygenase</fullName>
    </submittedName>
</protein>
<dbReference type="Proteomes" id="UP001596380">
    <property type="component" value="Unassembled WGS sequence"/>
</dbReference>
<accession>A0ABW2CJF0</accession>
<dbReference type="SUPFAM" id="SSF47240">
    <property type="entry name" value="Ferritin-like"/>
    <property type="match status" value="1"/>
</dbReference>
<proteinExistence type="predicted"/>
<dbReference type="EMBL" id="JBHSXS010000005">
    <property type="protein sequence ID" value="MFC6880550.1"/>
    <property type="molecule type" value="Genomic_DNA"/>
</dbReference>
<evidence type="ECO:0000313" key="1">
    <source>
        <dbReference type="EMBL" id="MFC6880550.1"/>
    </source>
</evidence>
<sequence>MEVKDREATAHRLLRSSARASFDPNVQLDWAAPLDGARPYLPPERVSLYGTPAWRALSEEQRIELSKHELASMTSVGIWLELSLMHLFLRFVYDLDPRTAHAQFALTEVGDETRHSVMFGRLLELLGTPAYGLPRAAHNAGRLFKAFGSGPSMWATFLVGEEIFDRMQRATMADERVQPLVREISRIHVVEEARHVRYAREEIVRSMKGLGRAALARHRVAAAVGATAAVEFMIDPNVYRCVGIPPERGRELALANPRFRETRHWLGEKIMPFLDELGLVAGAAAPLWRRAGLVR</sequence>
<dbReference type="InterPro" id="IPR012348">
    <property type="entry name" value="RNR-like"/>
</dbReference>
<keyword evidence="2" id="KW-1185">Reference proteome</keyword>
<organism evidence="1 2">
    <name type="scientific">Actinomadura yumaensis</name>
    <dbReference type="NCBI Taxonomy" id="111807"/>
    <lineage>
        <taxon>Bacteria</taxon>
        <taxon>Bacillati</taxon>
        <taxon>Actinomycetota</taxon>
        <taxon>Actinomycetes</taxon>
        <taxon>Streptosporangiales</taxon>
        <taxon>Thermomonosporaceae</taxon>
        <taxon>Actinomadura</taxon>
    </lineage>
</organism>
<dbReference type="InterPro" id="IPR025859">
    <property type="entry name" value="AurF/CmlI"/>
</dbReference>
<reference evidence="2" key="1">
    <citation type="journal article" date="2019" name="Int. J. Syst. Evol. Microbiol.">
        <title>The Global Catalogue of Microorganisms (GCM) 10K type strain sequencing project: providing services to taxonomists for standard genome sequencing and annotation.</title>
        <authorList>
            <consortium name="The Broad Institute Genomics Platform"/>
            <consortium name="The Broad Institute Genome Sequencing Center for Infectious Disease"/>
            <person name="Wu L."/>
            <person name="Ma J."/>
        </authorList>
    </citation>
    <scope>NUCLEOTIDE SEQUENCE [LARGE SCALE GENOMIC DNA]</scope>
    <source>
        <strain evidence="2">JCM 3369</strain>
    </source>
</reference>
<dbReference type="RefSeq" id="WP_175250036.1">
    <property type="nucleotide sequence ID" value="NZ_JBHSXE010000001.1"/>
</dbReference>
<dbReference type="Gene3D" id="1.10.620.20">
    <property type="entry name" value="Ribonucleotide Reductase, subunit A"/>
    <property type="match status" value="1"/>
</dbReference>
<dbReference type="InterPro" id="IPR009078">
    <property type="entry name" value="Ferritin-like_SF"/>
</dbReference>
<gene>
    <name evidence="1" type="ORF">ACFQKB_12335</name>
</gene>
<name>A0ABW2CJF0_9ACTN</name>
<comment type="caution">
    <text evidence="1">The sequence shown here is derived from an EMBL/GenBank/DDBJ whole genome shotgun (WGS) entry which is preliminary data.</text>
</comment>
<dbReference type="Pfam" id="PF11583">
    <property type="entry name" value="AurF"/>
    <property type="match status" value="1"/>
</dbReference>